<proteinExistence type="predicted"/>
<gene>
    <name evidence="4" type="ORF">UFOPK4150_01917</name>
</gene>
<sequence length="125" mass="13351">MGEILYDRDVQLGELVRLRASYCEACDRWEFPVRDYCPTCPAPVVVAALPGPARVVGFTAVMHAPPGSLVAVPYVLAVAAFLGGISIMGVVDNVELGDLEVGVLVDVIAAARGDIACYAYRLQQR</sequence>
<feature type="domain" description="ChsH2 rubredoxin-like zinc ribbon" evidence="3">
    <location>
        <begin position="17"/>
        <end position="42"/>
    </location>
</feature>
<protein>
    <submittedName>
        <fullName evidence="4">Unannotated protein</fullName>
    </submittedName>
</protein>
<evidence type="ECO:0000256" key="1">
    <source>
        <dbReference type="SAM" id="Phobius"/>
    </source>
</evidence>
<feature type="domain" description="ChsH2 C-terminal OB-fold" evidence="2">
    <location>
        <begin position="48"/>
        <end position="106"/>
    </location>
</feature>
<dbReference type="InterPro" id="IPR012340">
    <property type="entry name" value="NA-bd_OB-fold"/>
</dbReference>
<dbReference type="InterPro" id="IPR052513">
    <property type="entry name" value="Thioester_dehydratase-like"/>
</dbReference>
<dbReference type="InterPro" id="IPR022002">
    <property type="entry name" value="ChsH2_Znr"/>
</dbReference>
<evidence type="ECO:0000313" key="4">
    <source>
        <dbReference type="EMBL" id="CAB5037968.1"/>
    </source>
</evidence>
<dbReference type="EMBL" id="CAFBPU010000049">
    <property type="protein sequence ID" value="CAB5037968.1"/>
    <property type="molecule type" value="Genomic_DNA"/>
</dbReference>
<keyword evidence="1" id="KW-1133">Transmembrane helix</keyword>
<reference evidence="4" key="1">
    <citation type="submission" date="2020-05" db="EMBL/GenBank/DDBJ databases">
        <authorList>
            <person name="Chiriac C."/>
            <person name="Salcher M."/>
            <person name="Ghai R."/>
            <person name="Kavagutti S V."/>
        </authorList>
    </citation>
    <scope>NUCLEOTIDE SEQUENCE</scope>
</reference>
<dbReference type="AlphaFoldDB" id="A0A6J7SBW5"/>
<evidence type="ECO:0000259" key="2">
    <source>
        <dbReference type="Pfam" id="PF01796"/>
    </source>
</evidence>
<evidence type="ECO:0000259" key="3">
    <source>
        <dbReference type="Pfam" id="PF12172"/>
    </source>
</evidence>
<dbReference type="PANTHER" id="PTHR34075">
    <property type="entry name" value="BLR3430 PROTEIN"/>
    <property type="match status" value="1"/>
</dbReference>
<keyword evidence="1" id="KW-0812">Transmembrane</keyword>
<dbReference type="PANTHER" id="PTHR34075:SF5">
    <property type="entry name" value="BLR3430 PROTEIN"/>
    <property type="match status" value="1"/>
</dbReference>
<name>A0A6J7SBW5_9ZZZZ</name>
<feature type="transmembrane region" description="Helical" evidence="1">
    <location>
        <begin position="71"/>
        <end position="91"/>
    </location>
</feature>
<dbReference type="SUPFAM" id="SSF50249">
    <property type="entry name" value="Nucleic acid-binding proteins"/>
    <property type="match status" value="1"/>
</dbReference>
<accession>A0A6J7SBW5</accession>
<dbReference type="InterPro" id="IPR002878">
    <property type="entry name" value="ChsH2_C"/>
</dbReference>
<dbReference type="Pfam" id="PF12172">
    <property type="entry name" value="zf-ChsH2"/>
    <property type="match status" value="1"/>
</dbReference>
<keyword evidence="1" id="KW-0472">Membrane</keyword>
<dbReference type="Pfam" id="PF01796">
    <property type="entry name" value="OB_ChsH2_C"/>
    <property type="match status" value="1"/>
</dbReference>
<organism evidence="4">
    <name type="scientific">freshwater metagenome</name>
    <dbReference type="NCBI Taxonomy" id="449393"/>
    <lineage>
        <taxon>unclassified sequences</taxon>
        <taxon>metagenomes</taxon>
        <taxon>ecological metagenomes</taxon>
    </lineage>
</organism>